<dbReference type="Pfam" id="PF08308">
    <property type="entry name" value="PEGA"/>
    <property type="match status" value="1"/>
</dbReference>
<dbReference type="CDD" id="cd14014">
    <property type="entry name" value="STKc_PknB_like"/>
    <property type="match status" value="1"/>
</dbReference>
<feature type="compositionally biased region" description="Low complexity" evidence="6">
    <location>
        <begin position="712"/>
        <end position="722"/>
    </location>
</feature>
<sequence>MRPPAPDDVRGRQMGNYEVLCRLSAGGMAEIFLASKRGLAGFHKPVVLKKILPGIQGQEEFVQMFLDEARVTAAFNHPNIAQVFDLDVAGDELFLAMEFVPGATLLEVARACLSAKETMPVGFGLASVRDTALALHYAHTFTDALGNPSPVIHRDVAEKNIMVTYEGVTKLLDFGIAKSLMEVSRTQVGMVKGTSGYMSPEQILGEPLDARSDLFSLGVVLHECITGRRLFPGKAPAAVVNAVLRNPIPEPSRLNKEIPPELDAIVLKALARKRQERYASTLEFARELERAVGPLIWLPEQSGELLRRLFAERREQTRQVLAAGRAPTSEVKLAPSSGEKETATPAPRLPTISATPAQAPREPVSEATDIVPYSPIARPPGAPAAGESPRTVSSRTVPRPPPPPEPTRNGPPAEPAPARSRSASRVELPAREEPQEEPGLRTAIIRNRRATPTPERAPTADPSNHTRPIRRPTSNPRTPPPAARSAEEENERTAPPQGRSVRARPAVIEQEPPDYPTAPGLPPMERTPPREEPEDELQTSGTYPIAPQRSGRGLRVVIVLLLLVIIGGAGMALLQRENEPVAPPPARAVTTPPRPPAQTPPTPAPSPAPAPQEASPAPQDTSPAPQQAPAEPQQATAEPQDTPSAPPDAEAEPQETSPAPQDTSPAPENDPAPPPADHGAAAATPPAPDTAVKESAPRAKVAAPRVRKESTPSESSAAAAESVEARGWLTLTTDQYARVSLGGRVLGETPLFKVSLPVGKHTLRVVGPDNKPLKLAVEIQEGQITRMPVTLNTLSRE</sequence>
<dbReference type="SMART" id="SM00219">
    <property type="entry name" value="TyrKc"/>
    <property type="match status" value="1"/>
</dbReference>
<dbReference type="PROSITE" id="PS50011">
    <property type="entry name" value="PROTEIN_KINASE_DOM"/>
    <property type="match status" value="1"/>
</dbReference>
<keyword evidence="4 8" id="KW-0418">Kinase</keyword>
<reference evidence="8 9" key="1">
    <citation type="submission" date="2017-06" db="EMBL/GenBank/DDBJ databases">
        <authorList>
            <person name="Kim H.J."/>
            <person name="Triplett B.A."/>
        </authorList>
    </citation>
    <scope>NUCLEOTIDE SEQUENCE [LARGE SCALE GENOMIC DNA]</scope>
    <source>
        <strain evidence="8 9">DSM 14713</strain>
    </source>
</reference>
<evidence type="ECO:0000259" key="7">
    <source>
        <dbReference type="PROSITE" id="PS50011"/>
    </source>
</evidence>
<dbReference type="EC" id="2.7.11.1" evidence="1"/>
<dbReference type="GO" id="GO:0005524">
    <property type="term" value="F:ATP binding"/>
    <property type="evidence" value="ECO:0007669"/>
    <property type="project" value="UniProtKB-KW"/>
</dbReference>
<feature type="compositionally biased region" description="Pro residues" evidence="6">
    <location>
        <begin position="581"/>
        <end position="610"/>
    </location>
</feature>
<organism evidence="8 9">
    <name type="scientific">Melittangium boletus DSM 14713</name>
    <dbReference type="NCBI Taxonomy" id="1294270"/>
    <lineage>
        <taxon>Bacteria</taxon>
        <taxon>Pseudomonadati</taxon>
        <taxon>Myxococcota</taxon>
        <taxon>Myxococcia</taxon>
        <taxon>Myxococcales</taxon>
        <taxon>Cystobacterineae</taxon>
        <taxon>Archangiaceae</taxon>
        <taxon>Melittangium</taxon>
    </lineage>
</organism>
<evidence type="ECO:0000256" key="5">
    <source>
        <dbReference type="ARBA" id="ARBA00022840"/>
    </source>
</evidence>
<dbReference type="KEGG" id="mbd:MEBOL_003420"/>
<feature type="domain" description="Protein kinase" evidence="7">
    <location>
        <begin position="17"/>
        <end position="296"/>
    </location>
</feature>
<feature type="region of interest" description="Disordered" evidence="6">
    <location>
        <begin position="320"/>
        <end position="552"/>
    </location>
</feature>
<evidence type="ECO:0000256" key="6">
    <source>
        <dbReference type="SAM" id="MobiDB-lite"/>
    </source>
</evidence>
<evidence type="ECO:0000313" key="9">
    <source>
        <dbReference type="Proteomes" id="UP000217289"/>
    </source>
</evidence>
<keyword evidence="2" id="KW-0808">Transferase</keyword>
<keyword evidence="5" id="KW-0067">ATP-binding</keyword>
<evidence type="ECO:0000256" key="1">
    <source>
        <dbReference type="ARBA" id="ARBA00012513"/>
    </source>
</evidence>
<proteinExistence type="predicted"/>
<evidence type="ECO:0000256" key="2">
    <source>
        <dbReference type="ARBA" id="ARBA00022679"/>
    </source>
</evidence>
<dbReference type="InterPro" id="IPR000719">
    <property type="entry name" value="Prot_kinase_dom"/>
</dbReference>
<accession>A0A250IDW1</accession>
<dbReference type="InterPro" id="IPR020635">
    <property type="entry name" value="Tyr_kinase_cat_dom"/>
</dbReference>
<dbReference type="PANTHER" id="PTHR43671">
    <property type="entry name" value="SERINE/THREONINE-PROTEIN KINASE NEK"/>
    <property type="match status" value="1"/>
</dbReference>
<dbReference type="EMBL" id="CP022163">
    <property type="protein sequence ID" value="ATB29965.1"/>
    <property type="molecule type" value="Genomic_DNA"/>
</dbReference>
<dbReference type="Gene3D" id="1.10.510.10">
    <property type="entry name" value="Transferase(Phosphotransferase) domain 1"/>
    <property type="match status" value="1"/>
</dbReference>
<dbReference type="Proteomes" id="UP000217289">
    <property type="component" value="Chromosome"/>
</dbReference>
<gene>
    <name evidence="8" type="ORF">MEBOL_003420</name>
</gene>
<feature type="compositionally biased region" description="Polar residues" evidence="6">
    <location>
        <begin position="654"/>
        <end position="664"/>
    </location>
</feature>
<keyword evidence="3" id="KW-0547">Nucleotide-binding</keyword>
<name>A0A250IDW1_9BACT</name>
<dbReference type="RefSeq" id="WP_245919847.1">
    <property type="nucleotide sequence ID" value="NZ_CP022163.1"/>
</dbReference>
<dbReference type="InterPro" id="IPR011009">
    <property type="entry name" value="Kinase-like_dom_sf"/>
</dbReference>
<evidence type="ECO:0000256" key="3">
    <source>
        <dbReference type="ARBA" id="ARBA00022741"/>
    </source>
</evidence>
<dbReference type="PANTHER" id="PTHR43671:SF13">
    <property type="entry name" value="SERINE_THREONINE-PROTEIN KINASE NEK2"/>
    <property type="match status" value="1"/>
</dbReference>
<feature type="compositionally biased region" description="Low complexity" evidence="6">
    <location>
        <begin position="407"/>
        <end position="425"/>
    </location>
</feature>
<feature type="region of interest" description="Disordered" evidence="6">
    <location>
        <begin position="579"/>
        <end position="722"/>
    </location>
</feature>
<dbReference type="AlphaFoldDB" id="A0A250IDW1"/>
<dbReference type="InterPro" id="IPR013229">
    <property type="entry name" value="PEGA"/>
</dbReference>
<feature type="compositionally biased region" description="Pro residues" evidence="6">
    <location>
        <begin position="513"/>
        <end position="526"/>
    </location>
</feature>
<dbReference type="InterPro" id="IPR050660">
    <property type="entry name" value="NEK_Ser/Thr_kinase"/>
</dbReference>
<feature type="compositionally biased region" description="Low complexity" evidence="6">
    <location>
        <begin position="611"/>
        <end position="640"/>
    </location>
</feature>
<dbReference type="SUPFAM" id="SSF56112">
    <property type="entry name" value="Protein kinase-like (PK-like)"/>
    <property type="match status" value="1"/>
</dbReference>
<dbReference type="InterPro" id="IPR008266">
    <property type="entry name" value="Tyr_kinase_AS"/>
</dbReference>
<dbReference type="Gene3D" id="3.30.200.20">
    <property type="entry name" value="Phosphorylase Kinase, domain 1"/>
    <property type="match status" value="1"/>
</dbReference>
<dbReference type="GO" id="GO:0004674">
    <property type="term" value="F:protein serine/threonine kinase activity"/>
    <property type="evidence" value="ECO:0007669"/>
    <property type="project" value="UniProtKB-EC"/>
</dbReference>
<protein>
    <recommendedName>
        <fullName evidence="1">non-specific serine/threonine protein kinase</fullName>
        <ecNumber evidence="1">2.7.11.1</ecNumber>
    </recommendedName>
</protein>
<dbReference type="GO" id="GO:0004713">
    <property type="term" value="F:protein tyrosine kinase activity"/>
    <property type="evidence" value="ECO:0007669"/>
    <property type="project" value="InterPro"/>
</dbReference>
<evidence type="ECO:0000313" key="8">
    <source>
        <dbReference type="EMBL" id="ATB29965.1"/>
    </source>
</evidence>
<keyword evidence="9" id="KW-1185">Reference proteome</keyword>
<dbReference type="Pfam" id="PF00069">
    <property type="entry name" value="Pkinase"/>
    <property type="match status" value="1"/>
</dbReference>
<dbReference type="PROSITE" id="PS00109">
    <property type="entry name" value="PROTEIN_KINASE_TYR"/>
    <property type="match status" value="1"/>
</dbReference>
<feature type="compositionally biased region" description="Low complexity" evidence="6">
    <location>
        <begin position="383"/>
        <end position="397"/>
    </location>
</feature>
<evidence type="ECO:0000256" key="4">
    <source>
        <dbReference type="ARBA" id="ARBA00022777"/>
    </source>
</evidence>